<comment type="caution">
    <text evidence="1">The sequence shown here is derived from an EMBL/GenBank/DDBJ whole genome shotgun (WGS) entry which is preliminary data.</text>
</comment>
<dbReference type="InterPro" id="IPR015422">
    <property type="entry name" value="PyrdxlP-dep_Trfase_small"/>
</dbReference>
<protein>
    <submittedName>
        <fullName evidence="1">Uncharacterized protein</fullName>
    </submittedName>
</protein>
<sequence length="73" mass="7851">MMMEEPLGARMRIDGRPVDYFCGTSYFCLHGHKAVIDAACAATRQYGLGPGTLAGNAGLCRAEGGAMRVVWDR</sequence>
<accession>A0A656Z633</accession>
<evidence type="ECO:0000313" key="1">
    <source>
        <dbReference type="EMBL" id="KYB45748.1"/>
    </source>
</evidence>
<dbReference type="SUPFAM" id="SSF53383">
    <property type="entry name" value="PLP-dependent transferases"/>
    <property type="match status" value="1"/>
</dbReference>
<proteinExistence type="predicted"/>
<dbReference type="EMBL" id="LUAY01002964">
    <property type="protein sequence ID" value="KYB45748.1"/>
    <property type="molecule type" value="Genomic_DNA"/>
</dbReference>
<organism evidence="1">
    <name type="scientific">Brucella anthropi</name>
    <name type="common">Ochrobactrum anthropi</name>
    <dbReference type="NCBI Taxonomy" id="529"/>
    <lineage>
        <taxon>Bacteria</taxon>
        <taxon>Pseudomonadati</taxon>
        <taxon>Pseudomonadota</taxon>
        <taxon>Alphaproteobacteria</taxon>
        <taxon>Hyphomicrobiales</taxon>
        <taxon>Brucellaceae</taxon>
        <taxon>Brucella/Ochrobactrum group</taxon>
        <taxon>Brucella</taxon>
    </lineage>
</organism>
<dbReference type="InterPro" id="IPR015421">
    <property type="entry name" value="PyrdxlP-dep_Trfase_major"/>
</dbReference>
<dbReference type="Gene3D" id="3.90.1150.10">
    <property type="entry name" value="Aspartate Aminotransferase, domain 1"/>
    <property type="match status" value="1"/>
</dbReference>
<name>A0A656Z633_BRUAN</name>
<gene>
    <name evidence="1" type="ORF">AB664_34115</name>
</gene>
<reference evidence="1" key="1">
    <citation type="submission" date="2016-02" db="EMBL/GenBank/DDBJ databases">
        <title>Genomic sequences of Ochrobactrum anthropi.</title>
        <authorList>
            <person name="Chudasama K.S."/>
            <person name="Thaker V.S."/>
        </authorList>
    </citation>
    <scope>NUCLEOTIDE SEQUENCE [LARGE SCALE GENOMIC DNA]</scope>
    <source>
        <strain evidence="1">SUBG007</strain>
    </source>
</reference>
<dbReference type="AlphaFoldDB" id="A0A656Z633"/>
<dbReference type="Gene3D" id="3.40.640.10">
    <property type="entry name" value="Type I PLP-dependent aspartate aminotransferase-like (Major domain)"/>
    <property type="match status" value="1"/>
</dbReference>
<dbReference type="InterPro" id="IPR015424">
    <property type="entry name" value="PyrdxlP-dep_Trfase"/>
</dbReference>